<comment type="subcellular location">
    <subcellularLocation>
        <location evidence="1">Cell outer membrane</location>
        <topology evidence="1">Multi-pass membrane protein</topology>
    </subcellularLocation>
</comment>
<sequence>MKRLTAVGAMTLAMTGAAHAQSSVTLYGIISTGITYISNQGGSSNVKLDSGINQASRFGLRGVEDLGGGLRAVFTLENGFDLSSGKLTNGGALFGRRAYVGLSSDRFGTLTAGHDYDFIYDFVTMYTNVAQFAPSYSFHLAYDIDRLAGEPVNNAIKYKSPTLGGFTIGAMYGFSNVAGAFAGAPGNPRVYSAGISYAPTGNPTLPFSLAAAYTKTDGANGTLAQIALNAKSIETAALAGRVQFGGAAVNAVYTYTNATPTLGGGALLTHVFEGGLTYQFSPFLNTGIGYAYVDQRNGKFHIGSAGVDYRLSKRTDVYLFGTYQHAFAGAGKAGNFLVVTPATTVGYSSNSNQAAVQLGIRHLF</sequence>
<evidence type="ECO:0000256" key="7">
    <source>
        <dbReference type="ARBA" id="ARBA00023065"/>
    </source>
</evidence>
<organism evidence="13 14">
    <name type="scientific">Paraburkholderia sejongensis</name>
    <dbReference type="NCBI Taxonomy" id="2886946"/>
    <lineage>
        <taxon>Bacteria</taxon>
        <taxon>Pseudomonadati</taxon>
        <taxon>Pseudomonadota</taxon>
        <taxon>Betaproteobacteria</taxon>
        <taxon>Burkholderiales</taxon>
        <taxon>Burkholderiaceae</taxon>
        <taxon>Paraburkholderia</taxon>
    </lineage>
</organism>
<dbReference type="PRINTS" id="PR00182">
    <property type="entry name" value="ECOLNEIPORIN"/>
</dbReference>
<evidence type="ECO:0000259" key="12">
    <source>
        <dbReference type="Pfam" id="PF13609"/>
    </source>
</evidence>
<evidence type="ECO:0000256" key="6">
    <source>
        <dbReference type="ARBA" id="ARBA00022729"/>
    </source>
</evidence>
<dbReference type="RefSeq" id="WP_230512188.1">
    <property type="nucleotide sequence ID" value="NZ_JAJITD010000014.1"/>
</dbReference>
<feature type="chain" id="PRO_5045487579" evidence="11">
    <location>
        <begin position="21"/>
        <end position="364"/>
    </location>
</feature>
<reference evidence="13 14" key="1">
    <citation type="submission" date="2021-11" db="EMBL/GenBank/DDBJ databases">
        <authorList>
            <person name="Oh E.-T."/>
            <person name="Kim S.-B."/>
        </authorList>
    </citation>
    <scope>NUCLEOTIDE SEQUENCE [LARGE SCALE GENOMIC DNA]</scope>
    <source>
        <strain evidence="13 14">MMS20-SJTR3</strain>
    </source>
</reference>
<feature type="domain" description="Porin" evidence="12">
    <location>
        <begin position="9"/>
        <end position="324"/>
    </location>
</feature>
<keyword evidence="14" id="KW-1185">Reference proteome</keyword>
<dbReference type="Gene3D" id="2.40.160.10">
    <property type="entry name" value="Porin"/>
    <property type="match status" value="1"/>
</dbReference>
<protein>
    <submittedName>
        <fullName evidence="13">Porin</fullName>
    </submittedName>
</protein>
<gene>
    <name evidence="13" type="ORF">LJ656_24900</name>
</gene>
<dbReference type="PRINTS" id="PR00184">
    <property type="entry name" value="NEISSPPORIN"/>
</dbReference>
<dbReference type="CDD" id="cd00342">
    <property type="entry name" value="gram_neg_porins"/>
    <property type="match status" value="1"/>
</dbReference>
<keyword evidence="5" id="KW-0812">Transmembrane</keyword>
<comment type="subunit">
    <text evidence="2">Homotrimer.</text>
</comment>
<evidence type="ECO:0000256" key="2">
    <source>
        <dbReference type="ARBA" id="ARBA00011233"/>
    </source>
</evidence>
<keyword evidence="6 11" id="KW-0732">Signal</keyword>
<proteinExistence type="predicted"/>
<dbReference type="EMBL" id="JAJITD010000014">
    <property type="protein sequence ID" value="MCC8395828.1"/>
    <property type="molecule type" value="Genomic_DNA"/>
</dbReference>
<evidence type="ECO:0000256" key="10">
    <source>
        <dbReference type="ARBA" id="ARBA00023237"/>
    </source>
</evidence>
<evidence type="ECO:0000256" key="4">
    <source>
        <dbReference type="ARBA" id="ARBA00022452"/>
    </source>
</evidence>
<comment type="caution">
    <text evidence="13">The sequence shown here is derived from an EMBL/GenBank/DDBJ whole genome shotgun (WGS) entry which is preliminary data.</text>
</comment>
<dbReference type="InterPro" id="IPR023614">
    <property type="entry name" value="Porin_dom_sf"/>
</dbReference>
<evidence type="ECO:0000256" key="3">
    <source>
        <dbReference type="ARBA" id="ARBA00022448"/>
    </source>
</evidence>
<accession>A0ABS8K0Y0</accession>
<keyword evidence="7" id="KW-0406">Ion transport</keyword>
<dbReference type="Proteomes" id="UP001431019">
    <property type="component" value="Unassembled WGS sequence"/>
</dbReference>
<dbReference type="Pfam" id="PF13609">
    <property type="entry name" value="Porin_4"/>
    <property type="match status" value="1"/>
</dbReference>
<keyword evidence="8" id="KW-0626">Porin</keyword>
<evidence type="ECO:0000256" key="1">
    <source>
        <dbReference type="ARBA" id="ARBA00004571"/>
    </source>
</evidence>
<keyword evidence="10" id="KW-0998">Cell outer membrane</keyword>
<keyword evidence="4" id="KW-1134">Transmembrane beta strand</keyword>
<dbReference type="PANTHER" id="PTHR34501:SF9">
    <property type="entry name" value="MAJOR OUTER MEMBRANE PROTEIN P.IA"/>
    <property type="match status" value="1"/>
</dbReference>
<feature type="signal peptide" evidence="11">
    <location>
        <begin position="1"/>
        <end position="20"/>
    </location>
</feature>
<keyword evidence="9" id="KW-0472">Membrane</keyword>
<evidence type="ECO:0000256" key="11">
    <source>
        <dbReference type="SAM" id="SignalP"/>
    </source>
</evidence>
<dbReference type="InterPro" id="IPR002299">
    <property type="entry name" value="Porin_Neis"/>
</dbReference>
<evidence type="ECO:0000256" key="9">
    <source>
        <dbReference type="ARBA" id="ARBA00023136"/>
    </source>
</evidence>
<name>A0ABS8K0Y0_9BURK</name>
<evidence type="ECO:0000256" key="5">
    <source>
        <dbReference type="ARBA" id="ARBA00022692"/>
    </source>
</evidence>
<dbReference type="InterPro" id="IPR033900">
    <property type="entry name" value="Gram_neg_porin_domain"/>
</dbReference>
<dbReference type="PANTHER" id="PTHR34501">
    <property type="entry name" value="PROTEIN YDDL-RELATED"/>
    <property type="match status" value="1"/>
</dbReference>
<evidence type="ECO:0000256" key="8">
    <source>
        <dbReference type="ARBA" id="ARBA00023114"/>
    </source>
</evidence>
<evidence type="ECO:0000313" key="13">
    <source>
        <dbReference type="EMBL" id="MCC8395828.1"/>
    </source>
</evidence>
<dbReference type="InterPro" id="IPR001702">
    <property type="entry name" value="Porin_Gram-ve"/>
</dbReference>
<keyword evidence="3" id="KW-0813">Transport</keyword>
<dbReference type="InterPro" id="IPR050298">
    <property type="entry name" value="Gram-neg_bact_OMP"/>
</dbReference>
<evidence type="ECO:0000313" key="14">
    <source>
        <dbReference type="Proteomes" id="UP001431019"/>
    </source>
</evidence>
<dbReference type="SUPFAM" id="SSF56935">
    <property type="entry name" value="Porins"/>
    <property type="match status" value="1"/>
</dbReference>